<evidence type="ECO:0000313" key="2">
    <source>
        <dbReference type="Proteomes" id="UP001162992"/>
    </source>
</evidence>
<evidence type="ECO:0000313" key="1">
    <source>
        <dbReference type="EMBL" id="KAJ7555885.1"/>
    </source>
</evidence>
<comment type="caution">
    <text evidence="1">The sequence shown here is derived from an EMBL/GenBank/DDBJ whole genome shotgun (WGS) entry which is preliminary data.</text>
</comment>
<name>A0ACC2DNP1_DIPCM</name>
<gene>
    <name evidence="1" type="ORF">O6H91_05G059000</name>
</gene>
<proteinExistence type="predicted"/>
<accession>A0ACC2DNP1</accession>
<dbReference type="Proteomes" id="UP001162992">
    <property type="component" value="Chromosome 5"/>
</dbReference>
<organism evidence="1 2">
    <name type="scientific">Diphasiastrum complanatum</name>
    <name type="common">Issler's clubmoss</name>
    <name type="synonym">Lycopodium complanatum</name>
    <dbReference type="NCBI Taxonomy" id="34168"/>
    <lineage>
        <taxon>Eukaryota</taxon>
        <taxon>Viridiplantae</taxon>
        <taxon>Streptophyta</taxon>
        <taxon>Embryophyta</taxon>
        <taxon>Tracheophyta</taxon>
        <taxon>Lycopodiopsida</taxon>
        <taxon>Lycopodiales</taxon>
        <taxon>Lycopodiaceae</taxon>
        <taxon>Lycopodioideae</taxon>
        <taxon>Diphasiastrum</taxon>
    </lineage>
</organism>
<dbReference type="EMBL" id="CM055096">
    <property type="protein sequence ID" value="KAJ7555885.1"/>
    <property type="molecule type" value="Genomic_DNA"/>
</dbReference>
<sequence>MAMMAGASPSWLGLSSRAKFILVPPSISTLRLLPADYHNRVGRGSMRITSSGCIVSASSAEYKEFVEASKSGNLVPIFQRIFGDHLTPVLAYRCLVKEDDREAPSFLFESVEHGNDGSNVGRYSMVGAQPAMEIVAKEDFITILNHEEGSRVEKVTDDPMKAPMDIASNWKPVLIEGLPDVFCGGWVGYLSYDTIRYVEKKKLPFERAPDDDRGLPDIHLGLYKDVVVFDHVSKIIYIIHWVHLEKYTSIAEAYDGGKNKLEQLVSRIQCTKVPKLSSGSVDLSLGKYGLTTRQSNMTKEEYMKAISKAKEHILAGDIFQVVLSQRFERRTFADPFEVYRALRIVNPSPYMIYLQVCKGFPLFKNASACMGHYLEMEY</sequence>
<reference evidence="2" key="1">
    <citation type="journal article" date="2024" name="Proc. Natl. Acad. Sci. U.S.A.">
        <title>Extraordinary preservation of gene collinearity over three hundred million years revealed in homosporous lycophytes.</title>
        <authorList>
            <person name="Li C."/>
            <person name="Wickell D."/>
            <person name="Kuo L.Y."/>
            <person name="Chen X."/>
            <person name="Nie B."/>
            <person name="Liao X."/>
            <person name="Peng D."/>
            <person name="Ji J."/>
            <person name="Jenkins J."/>
            <person name="Williams M."/>
            <person name="Shu S."/>
            <person name="Plott C."/>
            <person name="Barry K."/>
            <person name="Rajasekar S."/>
            <person name="Grimwood J."/>
            <person name="Han X."/>
            <person name="Sun S."/>
            <person name="Hou Z."/>
            <person name="He W."/>
            <person name="Dai G."/>
            <person name="Sun C."/>
            <person name="Schmutz J."/>
            <person name="Leebens-Mack J.H."/>
            <person name="Li F.W."/>
            <person name="Wang L."/>
        </authorList>
    </citation>
    <scope>NUCLEOTIDE SEQUENCE [LARGE SCALE GENOMIC DNA]</scope>
    <source>
        <strain evidence="2">cv. PW_Plant_1</strain>
    </source>
</reference>
<protein>
    <submittedName>
        <fullName evidence="1">Uncharacterized protein</fullName>
    </submittedName>
</protein>
<keyword evidence="2" id="KW-1185">Reference proteome</keyword>